<gene>
    <name evidence="2" type="ORF">ACFFU9_12440</name>
</gene>
<dbReference type="Proteomes" id="UP001589585">
    <property type="component" value="Unassembled WGS sequence"/>
</dbReference>
<sequence>MGIKLKIFIGLLATAISGVLVWLYLHYNPAERAFFPQCPVYAFTGYYCSGCGSQRAMHQFLNGHIIEGLKHNLLIVLLAVVIVYHVMIKLSQFLFKKNVTNLLHQSKTIYIILFIVIAYSILRNIKSYPFTILAP</sequence>
<feature type="transmembrane region" description="Helical" evidence="1">
    <location>
        <begin position="108"/>
        <end position="125"/>
    </location>
</feature>
<feature type="transmembrane region" description="Helical" evidence="1">
    <location>
        <begin position="69"/>
        <end position="87"/>
    </location>
</feature>
<feature type="transmembrane region" description="Helical" evidence="1">
    <location>
        <begin position="7"/>
        <end position="25"/>
    </location>
</feature>
<dbReference type="InterPro" id="IPR021215">
    <property type="entry name" value="DUF2752"/>
</dbReference>
<protein>
    <submittedName>
        <fullName evidence="2">DUF2752 domain-containing protein</fullName>
    </submittedName>
</protein>
<name>A0ABV5FDM6_9FLAO</name>
<reference evidence="2 3" key="1">
    <citation type="submission" date="2024-09" db="EMBL/GenBank/DDBJ databases">
        <authorList>
            <person name="Sun Q."/>
            <person name="Mori K."/>
        </authorList>
    </citation>
    <scope>NUCLEOTIDE SEQUENCE [LARGE SCALE GENOMIC DNA]</scope>
    <source>
        <strain evidence="2 3">CECT 8622</strain>
    </source>
</reference>
<evidence type="ECO:0000313" key="2">
    <source>
        <dbReference type="EMBL" id="MFB9057549.1"/>
    </source>
</evidence>
<comment type="caution">
    <text evidence="2">The sequence shown here is derived from an EMBL/GenBank/DDBJ whole genome shotgun (WGS) entry which is preliminary data.</text>
</comment>
<keyword evidence="3" id="KW-1185">Reference proteome</keyword>
<organism evidence="2 3">
    <name type="scientific">Mariniflexile ostreae</name>
    <dbReference type="NCBI Taxonomy" id="1520892"/>
    <lineage>
        <taxon>Bacteria</taxon>
        <taxon>Pseudomonadati</taxon>
        <taxon>Bacteroidota</taxon>
        <taxon>Flavobacteriia</taxon>
        <taxon>Flavobacteriales</taxon>
        <taxon>Flavobacteriaceae</taxon>
        <taxon>Mariniflexile</taxon>
    </lineage>
</organism>
<evidence type="ECO:0000256" key="1">
    <source>
        <dbReference type="SAM" id="Phobius"/>
    </source>
</evidence>
<dbReference type="Pfam" id="PF10825">
    <property type="entry name" value="DUF2752"/>
    <property type="match status" value="1"/>
</dbReference>
<keyword evidence="1" id="KW-0472">Membrane</keyword>
<proteinExistence type="predicted"/>
<accession>A0ABV5FDM6</accession>
<dbReference type="EMBL" id="JBHMFC010000081">
    <property type="protein sequence ID" value="MFB9057549.1"/>
    <property type="molecule type" value="Genomic_DNA"/>
</dbReference>
<keyword evidence="1" id="KW-1133">Transmembrane helix</keyword>
<keyword evidence="1" id="KW-0812">Transmembrane</keyword>
<evidence type="ECO:0000313" key="3">
    <source>
        <dbReference type="Proteomes" id="UP001589585"/>
    </source>
</evidence>